<comment type="caution">
    <text evidence="3">The sequence shown here is derived from an EMBL/GenBank/DDBJ whole genome shotgun (WGS) entry which is preliminary data.</text>
</comment>
<organism evidence="3 4">
    <name type="scientific">Potamilus streckersoni</name>
    <dbReference type="NCBI Taxonomy" id="2493646"/>
    <lineage>
        <taxon>Eukaryota</taxon>
        <taxon>Metazoa</taxon>
        <taxon>Spiralia</taxon>
        <taxon>Lophotrochozoa</taxon>
        <taxon>Mollusca</taxon>
        <taxon>Bivalvia</taxon>
        <taxon>Autobranchia</taxon>
        <taxon>Heteroconchia</taxon>
        <taxon>Palaeoheterodonta</taxon>
        <taxon>Unionida</taxon>
        <taxon>Unionoidea</taxon>
        <taxon>Unionidae</taxon>
        <taxon>Ambleminae</taxon>
        <taxon>Lampsilini</taxon>
        <taxon>Potamilus</taxon>
    </lineage>
</organism>
<keyword evidence="4" id="KW-1185">Reference proteome</keyword>
<dbReference type="Proteomes" id="UP001195483">
    <property type="component" value="Unassembled WGS sequence"/>
</dbReference>
<evidence type="ECO:0000313" key="4">
    <source>
        <dbReference type="Proteomes" id="UP001195483"/>
    </source>
</evidence>
<feature type="compositionally biased region" description="Basic and acidic residues" evidence="2">
    <location>
        <begin position="26"/>
        <end position="36"/>
    </location>
</feature>
<keyword evidence="1" id="KW-0175">Coiled coil</keyword>
<sequence>MRELGRRNRVSFSKHSSKGVPKIPKSKSEPDPKLDNVIKNPVMNRRKSNEQASQPESTKMKRSINGGSNLELDLNSSRGTKPKAQFQDFVSHGDIQNNLRKADHSFGQLDTKSPCSSSSDAENFEENLSVSHTPPETSLSSKGSFLINASEDRQILEVLYNVKNSKNIRKQEKLRDQLSNIQHRVKMALENFGLVKEEEEASSKKLPPISNNISTEQQKKNERNNILLSVEAYISRSVIQQDLLLELELWHKNKENLSEDFGLLSNKDLTDNINSCQELHISILKDIEIMSDTGERIITLGQQLLDEMRKVKTNVFHPDRQRDPFKKINREKIVVYNESALLENPTKRNAAVKMVLEQIDESIANMKSKVLKNSLGAARKQYQYLMNVADQQNNELMEKGRQYIELKDNIVKVESQCKELRKQLEETQYFNAKDGTGNLLLQNEMQNERNREWKAKVAELQIMNNNQETMIKMQDRKALQASKTLPTSVESDVDPQQSFPQSVLSALQIPELAYSETLLQLLIPDEELTIHKNEANDYQKLITRKIFTSELDKVKMDVLREKMRHEDEMQTDHIEQMGILKESIHGVLCALVNFKDQLTQVLRKENLQDVAEKFDKLENLAEKLSPGSTDAFGLVVSNVIDYLHSLQEIISYGFEAYKHLFQTFQSSTPLPVKIKPYQEKTNFIIQDTTNQKDVIHHACPGIQKMKIIKDTQQKCLGEIPDDVSKHDHLTVVELDQNLALIVKAYEENRISKSLYKKAVTAIQRVKRMPLLKLKTLMEWYIEVKKMEQLRESYITLIEDENGSDNIVVDLENYIQICQKKKQLKILEIQEKWKKIEQEKKELNARLLKIFNKLYAETGILLIYPMLWDTSMQNKILYKSLPSIEQKTLRNMLCNRGRTKNDIFKLPEIVTGVAMPIRSLTGPQTGTITKQVSKPDNPGEPFLPAVIMTPHLVNYQINKPHMHAIRYWKKPGCRVHQPVSVFKRDSVAFNPNA</sequence>
<evidence type="ECO:0000256" key="2">
    <source>
        <dbReference type="SAM" id="MobiDB-lite"/>
    </source>
</evidence>
<feature type="region of interest" description="Disordered" evidence="2">
    <location>
        <begin position="1"/>
        <end position="81"/>
    </location>
</feature>
<feature type="region of interest" description="Disordered" evidence="2">
    <location>
        <begin position="109"/>
        <end position="142"/>
    </location>
</feature>
<gene>
    <name evidence="3" type="ORF">CHS0354_037489</name>
</gene>
<reference evidence="3" key="1">
    <citation type="journal article" date="2021" name="Genome Biol. Evol.">
        <title>A High-Quality Reference Genome for a Parasitic Bivalve with Doubly Uniparental Inheritance (Bivalvia: Unionida).</title>
        <authorList>
            <person name="Smith C.H."/>
        </authorList>
    </citation>
    <scope>NUCLEOTIDE SEQUENCE</scope>
    <source>
        <strain evidence="3">CHS0354</strain>
    </source>
</reference>
<proteinExistence type="predicted"/>
<name>A0AAE0VG65_9BIVA</name>
<reference evidence="3" key="3">
    <citation type="submission" date="2023-05" db="EMBL/GenBank/DDBJ databases">
        <authorList>
            <person name="Smith C.H."/>
        </authorList>
    </citation>
    <scope>NUCLEOTIDE SEQUENCE</scope>
    <source>
        <strain evidence="3">CHS0354</strain>
        <tissue evidence="3">Mantle</tissue>
    </source>
</reference>
<evidence type="ECO:0000256" key="1">
    <source>
        <dbReference type="SAM" id="Coils"/>
    </source>
</evidence>
<accession>A0AAE0VG65</accession>
<dbReference type="AlphaFoldDB" id="A0AAE0VG65"/>
<feature type="coiled-coil region" evidence="1">
    <location>
        <begin position="389"/>
        <end position="463"/>
    </location>
</feature>
<reference evidence="3" key="2">
    <citation type="journal article" date="2021" name="Genome Biol. Evol.">
        <title>Developing a high-quality reference genome for a parasitic bivalve with doubly uniparental inheritance (Bivalvia: Unionida).</title>
        <authorList>
            <person name="Smith C.H."/>
        </authorList>
    </citation>
    <scope>NUCLEOTIDE SEQUENCE</scope>
    <source>
        <strain evidence="3">CHS0354</strain>
        <tissue evidence="3">Mantle</tissue>
    </source>
</reference>
<protein>
    <submittedName>
        <fullName evidence="3">Uncharacterized protein</fullName>
    </submittedName>
</protein>
<dbReference type="EMBL" id="JAEAOA010002192">
    <property type="protein sequence ID" value="KAK3577153.1"/>
    <property type="molecule type" value="Genomic_DNA"/>
</dbReference>
<evidence type="ECO:0000313" key="3">
    <source>
        <dbReference type="EMBL" id="KAK3577153.1"/>
    </source>
</evidence>